<organism evidence="1 2">
    <name type="scientific">Golovinomyces cichoracearum</name>
    <dbReference type="NCBI Taxonomy" id="62708"/>
    <lineage>
        <taxon>Eukaryota</taxon>
        <taxon>Fungi</taxon>
        <taxon>Dikarya</taxon>
        <taxon>Ascomycota</taxon>
        <taxon>Pezizomycotina</taxon>
        <taxon>Leotiomycetes</taxon>
        <taxon>Erysiphales</taxon>
        <taxon>Erysiphaceae</taxon>
        <taxon>Golovinomyces</taxon>
    </lineage>
</organism>
<gene>
    <name evidence="1" type="ORF">GcM3_039032</name>
</gene>
<accession>A0A420J2Q6</accession>
<reference evidence="1 2" key="1">
    <citation type="journal article" date="2018" name="BMC Genomics">
        <title>Comparative genome analyses reveal sequence features reflecting distinct modes of host-adaptation between dicot and monocot powdery mildew.</title>
        <authorList>
            <person name="Wu Y."/>
            <person name="Ma X."/>
            <person name="Pan Z."/>
            <person name="Kale S.D."/>
            <person name="Song Y."/>
            <person name="King H."/>
            <person name="Zhang Q."/>
            <person name="Presley C."/>
            <person name="Deng X."/>
            <person name="Wei C.I."/>
            <person name="Xiao S."/>
        </authorList>
    </citation>
    <scope>NUCLEOTIDE SEQUENCE [LARGE SCALE GENOMIC DNA]</scope>
    <source>
        <strain evidence="1">UMSG3</strain>
    </source>
</reference>
<evidence type="ECO:0000313" key="2">
    <source>
        <dbReference type="Proteomes" id="UP000283383"/>
    </source>
</evidence>
<dbReference type="STRING" id="62708.A0A420J2Q6"/>
<feature type="non-terminal residue" evidence="1">
    <location>
        <position position="649"/>
    </location>
</feature>
<keyword evidence="2" id="KW-1185">Reference proteome</keyword>
<name>A0A420J2Q6_9PEZI</name>
<dbReference type="Proteomes" id="UP000283383">
    <property type="component" value="Unassembled WGS sequence"/>
</dbReference>
<dbReference type="AlphaFoldDB" id="A0A420J2Q6"/>
<proteinExistence type="predicted"/>
<comment type="caution">
    <text evidence="1">The sequence shown here is derived from an EMBL/GenBank/DDBJ whole genome shotgun (WGS) entry which is preliminary data.</text>
</comment>
<dbReference type="EMBL" id="MCBQ01003994">
    <property type="protein sequence ID" value="RKF81035.1"/>
    <property type="molecule type" value="Genomic_DNA"/>
</dbReference>
<sequence length="649" mass="73849">MGLDLSTCLDEDVTEYALFRIKEYEDEEYRDEELWEAVKEDFYNFDEKVFERVDRVARNKLRSKLRRWGVWIQAKPEHHTSKALAALIKEDIPTQWIIEEVDYCLKRGTTFEIGCIKALLANKVPKTTVQDVKFDLQSISPKSDNIVSSKLPKRLATKSSGFPTTRDQLSNSKSYNKKYSGEGDSFLAKKRIFLDLTDRAGKPPELHFKAFPRMLCGPALDYFYESIINRPSETSFSSLCSILEDYFEGKEYRMNCLTQWNSLTFKLVIAAHPTKSLEECFELLLSRASISAWKEFHHAEKFPINGEESFTDRRYLTRHSKSQKFGRILRVSKESRSLDQTKKCFVCRKQGCWSTNHSKAEQDQAYSNFKQRLREKNKPYNDKVLKQYLIAFEGEEEFDELDALIMDLDLSIEYDDDEKGAADKIESTQYQTSVGKIDGYEAVSALNDQSARHAITKTDSSSFSSLICSCSESLLPSPSSSLFSFCSCSFPSPTSNIKSRYSDSAFQGILIDTGAARVLTAGQDQFNALKKIQNLHLNLSHAGHAKACFSIGTTSSIGTTIVQTPMGKIVFHVVPSNTPFLLSLQDMDHLEVQFLNLSNILIQKNNIVPVIRKRGHPWMLLGSTEKSIVHSYIGEITDIPECHLSEPEL</sequence>
<protein>
    <submittedName>
        <fullName evidence="1">Uncharacterized protein</fullName>
    </submittedName>
</protein>
<evidence type="ECO:0000313" key="1">
    <source>
        <dbReference type="EMBL" id="RKF81035.1"/>
    </source>
</evidence>